<accession>A0A7I9VGH7</accession>
<evidence type="ECO:0000256" key="1">
    <source>
        <dbReference type="SAM" id="MobiDB-lite"/>
    </source>
</evidence>
<comment type="caution">
    <text evidence="2">The sequence shown here is derived from an EMBL/GenBank/DDBJ whole genome shotgun (WGS) entry which is preliminary data.</text>
</comment>
<proteinExistence type="predicted"/>
<keyword evidence="3" id="KW-1185">Reference proteome</keyword>
<name>A0A7I9VGH7_9BACT</name>
<organism evidence="2 3">
    <name type="scientific">Anaeromyxobacter diazotrophicus</name>
    <dbReference type="NCBI Taxonomy" id="2590199"/>
    <lineage>
        <taxon>Bacteria</taxon>
        <taxon>Pseudomonadati</taxon>
        <taxon>Myxococcota</taxon>
        <taxon>Myxococcia</taxon>
        <taxon>Myxococcales</taxon>
        <taxon>Cystobacterineae</taxon>
        <taxon>Anaeromyxobacteraceae</taxon>
        <taxon>Anaeromyxobacter</taxon>
    </lineage>
</organism>
<dbReference type="AlphaFoldDB" id="A0A7I9VGH7"/>
<gene>
    <name evidence="2" type="ORF">AMYX_02340</name>
</gene>
<sequence length="109" mass="11703">MPVNEAYTPTRIGSAEAAASTRAQREVANMRPPQAWDVPGGRATIRQTRWLRASIRGTGRKGLAGPAAAVHRPAGRLAEEQDPSHLGGARAAASVYVVVRNIPRLRESR</sequence>
<dbReference type="EMBL" id="BJTG01000001">
    <property type="protein sequence ID" value="GEJ55493.1"/>
    <property type="molecule type" value="Genomic_DNA"/>
</dbReference>
<dbReference type="Proteomes" id="UP000503640">
    <property type="component" value="Unassembled WGS sequence"/>
</dbReference>
<feature type="region of interest" description="Disordered" evidence="1">
    <location>
        <begin position="1"/>
        <end position="40"/>
    </location>
</feature>
<reference evidence="3" key="1">
    <citation type="journal article" date="2020" name="Appl. Environ. Microbiol.">
        <title>Diazotrophic Anaeromyxobacter Isolates from Soils.</title>
        <authorList>
            <person name="Masuda Y."/>
            <person name="Yamanaka H."/>
            <person name="Xu Z.X."/>
            <person name="Shiratori Y."/>
            <person name="Aono T."/>
            <person name="Amachi S."/>
            <person name="Senoo K."/>
            <person name="Itoh H."/>
        </authorList>
    </citation>
    <scope>NUCLEOTIDE SEQUENCE [LARGE SCALE GENOMIC DNA]</scope>
    <source>
        <strain evidence="3">R267</strain>
    </source>
</reference>
<evidence type="ECO:0000313" key="2">
    <source>
        <dbReference type="EMBL" id="GEJ55493.1"/>
    </source>
</evidence>
<evidence type="ECO:0000313" key="3">
    <source>
        <dbReference type="Proteomes" id="UP000503640"/>
    </source>
</evidence>
<protein>
    <submittedName>
        <fullName evidence="2">Uncharacterized protein</fullName>
    </submittedName>
</protein>